<reference evidence="1 2" key="1">
    <citation type="submission" date="2020-10" db="EMBL/GenBank/DDBJ databases">
        <title>Sequencing the genomes of 1000 actinobacteria strains.</title>
        <authorList>
            <person name="Klenk H.-P."/>
        </authorList>
    </citation>
    <scope>NUCLEOTIDE SEQUENCE [LARGE SCALE GENOMIC DNA]</scope>
    <source>
        <strain evidence="1 2">DSM 46744</strain>
    </source>
</reference>
<proteinExistence type="predicted"/>
<gene>
    <name evidence="1" type="ORF">H4W34_006877</name>
</gene>
<dbReference type="RefSeq" id="WP_192762982.1">
    <property type="nucleotide sequence ID" value="NZ_JADBDZ010000001.1"/>
</dbReference>
<dbReference type="Proteomes" id="UP000627838">
    <property type="component" value="Unassembled WGS sequence"/>
</dbReference>
<accession>A0ABR9K371</accession>
<sequence length="130" mass="13711">MVMDERNPYLILGIPFGASRTAANIAFARRSRALRRSGARGGTAMTDLTWALNQIDEAVADPGAVLHIYRVPADPAAYTGGGILAPRPERLPARPGDRAAALAAARAAAAHECLRHLLGERAPSVPIPEP</sequence>
<comment type="caution">
    <text evidence="1">The sequence shown here is derived from an EMBL/GenBank/DDBJ whole genome shotgun (WGS) entry which is preliminary data.</text>
</comment>
<protein>
    <submittedName>
        <fullName evidence="1">Uncharacterized protein</fullName>
    </submittedName>
</protein>
<organism evidence="1 2">
    <name type="scientific">Actinomadura algeriensis</name>
    <dbReference type="NCBI Taxonomy" id="1679523"/>
    <lineage>
        <taxon>Bacteria</taxon>
        <taxon>Bacillati</taxon>
        <taxon>Actinomycetota</taxon>
        <taxon>Actinomycetes</taxon>
        <taxon>Streptosporangiales</taxon>
        <taxon>Thermomonosporaceae</taxon>
        <taxon>Actinomadura</taxon>
    </lineage>
</organism>
<dbReference type="EMBL" id="JADBDZ010000001">
    <property type="protein sequence ID" value="MBE1537044.1"/>
    <property type="molecule type" value="Genomic_DNA"/>
</dbReference>
<name>A0ABR9K371_9ACTN</name>
<keyword evidence="2" id="KW-1185">Reference proteome</keyword>
<evidence type="ECO:0000313" key="2">
    <source>
        <dbReference type="Proteomes" id="UP000627838"/>
    </source>
</evidence>
<evidence type="ECO:0000313" key="1">
    <source>
        <dbReference type="EMBL" id="MBE1537044.1"/>
    </source>
</evidence>